<dbReference type="Proteomes" id="UP000285961">
    <property type="component" value="Unassembled WGS sequence"/>
</dbReference>
<dbReference type="SMART" id="SM00327">
    <property type="entry name" value="VWA"/>
    <property type="match status" value="1"/>
</dbReference>
<dbReference type="InterPro" id="IPR002035">
    <property type="entry name" value="VWF_A"/>
</dbReference>
<dbReference type="PROSITE" id="PS50234">
    <property type="entry name" value="VWFA"/>
    <property type="match status" value="1"/>
</dbReference>
<dbReference type="InterPro" id="IPR051928">
    <property type="entry name" value="NorD/CobT"/>
</dbReference>
<sequence length="872" mass="97899">MKPKQQVNADVVARAISKAVENAPDASRAALGDLLETLARLDSKIAVRCSDAAAGILLQLSPSQQAFFLAHALALAAQPRVAGEFFCRCADLLQHLDEDAFRSWVEKGRAIGQENEAAAVAFFRQESHASISALQELRKTVHIAEVTRLLHLFCTAIAGRTVGVKSTAEAPEELIRKGHHLPLTDGKSIYLPGLISRSASHRENFEEYKVLAAHQAGYIEFGTFELDIDALLDHPALAAFERKGKVVDSSLLASHYELFFQMFDEPHLVRDIFFALEDGRIDFRLREKYRGLAPELAKVAASSLNERPEPLSLPLQEALVESLIRLSISGQIEEDLPHEALPIYRRMCGFFSRVLRPHATVTDSAVATASIYSALHGLPNISLRSPSCPDALREAHDTPLSAPPADARSDGKLSPTEVFPYQPVQPVAYRGQTAPELVQLAQSLEILRDGITRAEEDGIPLTRELLEELLRRGAKIKISQMTAKQLAEASGLFITDLKGVLQEKLKQLTPEERRKFAKLLEQALVLKREDRVSERVFYYDEWDYLIGDYRPRWCRVREIPLEGGSGEIVARIQKEYSALIATVRRHFQRIRPEMLKRVKRLKMGEEIELNDAVDAVIERRAGLTPSERIYQKRDRRTRDVATAFLLDLSASTDEWVVEQPMPPQGHRLPPARRSLFDIFARGDAEAATADSRMPETAKRVIDVEREALVIMAEALESLGDEYAIYGFSGYGREDIEFFPIKDFSERYSEQARRRIGALKPRKSTRMGPAIRHTLAKLAATGCRLKVLILLSDGYPQDFDYGPDRSSRDYGLHDTTVALQEARRNNIHTFCVTVDQAGNDYLREMCRGENYLVVKKPSALPRILPRVYRGLTV</sequence>
<dbReference type="AlphaFoldDB" id="A0A419EXA0"/>
<evidence type="ECO:0000313" key="4">
    <source>
        <dbReference type="Proteomes" id="UP000285961"/>
    </source>
</evidence>
<protein>
    <submittedName>
        <fullName evidence="3">VWA domain-containing protein</fullName>
    </submittedName>
</protein>
<accession>A0A419EXA0</accession>
<evidence type="ECO:0000259" key="2">
    <source>
        <dbReference type="PROSITE" id="PS50234"/>
    </source>
</evidence>
<dbReference type="PANTHER" id="PTHR41248:SF1">
    <property type="entry name" value="NORD PROTEIN"/>
    <property type="match status" value="1"/>
</dbReference>
<dbReference type="InterPro" id="IPR036465">
    <property type="entry name" value="vWFA_dom_sf"/>
</dbReference>
<name>A0A419EXA0_9BACT</name>
<proteinExistence type="predicted"/>
<dbReference type="PANTHER" id="PTHR41248">
    <property type="entry name" value="NORD PROTEIN"/>
    <property type="match status" value="1"/>
</dbReference>
<reference evidence="3 4" key="1">
    <citation type="journal article" date="2017" name="ISME J.">
        <title>Energy and carbon metabolisms in a deep terrestrial subsurface fluid microbial community.</title>
        <authorList>
            <person name="Momper L."/>
            <person name="Jungbluth S.P."/>
            <person name="Lee M.D."/>
            <person name="Amend J.P."/>
        </authorList>
    </citation>
    <scope>NUCLEOTIDE SEQUENCE [LARGE SCALE GENOMIC DNA]</scope>
    <source>
        <strain evidence="3">SURF_17</strain>
    </source>
</reference>
<evidence type="ECO:0000313" key="3">
    <source>
        <dbReference type="EMBL" id="RJP69466.1"/>
    </source>
</evidence>
<dbReference type="SUPFAM" id="SSF53300">
    <property type="entry name" value="vWA-like"/>
    <property type="match status" value="1"/>
</dbReference>
<dbReference type="Gene3D" id="3.40.50.410">
    <property type="entry name" value="von Willebrand factor, type A domain"/>
    <property type="match status" value="1"/>
</dbReference>
<comment type="caution">
    <text evidence="3">The sequence shown here is derived from an EMBL/GenBank/DDBJ whole genome shotgun (WGS) entry which is preliminary data.</text>
</comment>
<feature type="region of interest" description="Disordered" evidence="1">
    <location>
        <begin position="390"/>
        <end position="415"/>
    </location>
</feature>
<dbReference type="Pfam" id="PF00092">
    <property type="entry name" value="VWA"/>
    <property type="match status" value="1"/>
</dbReference>
<organism evidence="3 4">
    <name type="scientific">Candidatus Abyssobacteria bacterium SURF_17</name>
    <dbReference type="NCBI Taxonomy" id="2093361"/>
    <lineage>
        <taxon>Bacteria</taxon>
        <taxon>Pseudomonadati</taxon>
        <taxon>Candidatus Hydrogenedentota</taxon>
        <taxon>Candidatus Abyssobacteria</taxon>
    </lineage>
</organism>
<dbReference type="EMBL" id="QZKI01000082">
    <property type="protein sequence ID" value="RJP69466.1"/>
    <property type="molecule type" value="Genomic_DNA"/>
</dbReference>
<dbReference type="CDD" id="cd01454">
    <property type="entry name" value="vWA_norD_type"/>
    <property type="match status" value="1"/>
</dbReference>
<gene>
    <name evidence="3" type="ORF">C4532_10960</name>
</gene>
<feature type="domain" description="VWFA" evidence="2">
    <location>
        <begin position="677"/>
        <end position="866"/>
    </location>
</feature>
<evidence type="ECO:0000256" key="1">
    <source>
        <dbReference type="SAM" id="MobiDB-lite"/>
    </source>
</evidence>